<evidence type="ECO:0000313" key="1">
    <source>
        <dbReference type="EMBL" id="MBF9222131.1"/>
    </source>
</evidence>
<reference evidence="1 2" key="1">
    <citation type="submission" date="2020-11" db="EMBL/GenBank/DDBJ databases">
        <authorList>
            <person name="Kim M.K."/>
        </authorList>
    </citation>
    <scope>NUCLEOTIDE SEQUENCE [LARGE SCALE GENOMIC DNA]</scope>
    <source>
        <strain evidence="1 2">BT662</strain>
    </source>
</reference>
<dbReference type="Proteomes" id="UP000618931">
    <property type="component" value="Unassembled WGS sequence"/>
</dbReference>
<proteinExistence type="predicted"/>
<comment type="caution">
    <text evidence="1">The sequence shown here is derived from an EMBL/GenBank/DDBJ whole genome shotgun (WGS) entry which is preliminary data.</text>
</comment>
<sequence>MDTSSSMRQILIPLKPERLGGPFATAEAEILSEKNGRGIARVTDFNQSISWVNEFELMIFQTLNDGINLKAIRKASEEEIKNYRVPIWIQSEEVPECCGKPMIFIGQLDDDTLCAEPPPNAKMWWHDAASFYVFTCPVCLSVQAVGQQF</sequence>
<gene>
    <name evidence="1" type="ORF">I2H31_13565</name>
</gene>
<accession>A0ABS0I590</accession>
<organism evidence="1 2">
    <name type="scientific">Hymenobacter ruricola</name>
    <dbReference type="NCBI Taxonomy" id="2791023"/>
    <lineage>
        <taxon>Bacteria</taxon>
        <taxon>Pseudomonadati</taxon>
        <taxon>Bacteroidota</taxon>
        <taxon>Cytophagia</taxon>
        <taxon>Cytophagales</taxon>
        <taxon>Hymenobacteraceae</taxon>
        <taxon>Hymenobacter</taxon>
    </lineage>
</organism>
<keyword evidence="2" id="KW-1185">Reference proteome</keyword>
<protein>
    <submittedName>
        <fullName evidence="1">Uncharacterized protein</fullName>
    </submittedName>
</protein>
<dbReference type="EMBL" id="JADQDM010000006">
    <property type="protein sequence ID" value="MBF9222131.1"/>
    <property type="molecule type" value="Genomic_DNA"/>
</dbReference>
<dbReference type="RefSeq" id="WP_196293580.1">
    <property type="nucleotide sequence ID" value="NZ_JADQDM010000006.1"/>
</dbReference>
<evidence type="ECO:0000313" key="2">
    <source>
        <dbReference type="Proteomes" id="UP000618931"/>
    </source>
</evidence>
<name>A0ABS0I590_9BACT</name>